<dbReference type="EMBL" id="NDFP01000009">
    <property type="protein sequence ID" value="PAL23974.1"/>
    <property type="molecule type" value="Genomic_DNA"/>
</dbReference>
<reference evidence="1 2" key="1">
    <citation type="submission" date="2017-04" db="EMBL/GenBank/DDBJ databases">
        <title>Kefir bacterial isolates.</title>
        <authorList>
            <person name="Kim Y."/>
            <person name="Blasche S."/>
            <person name="Patil K.R."/>
        </authorList>
    </citation>
    <scope>NUCLEOTIDE SEQUENCE [LARGE SCALE GENOMIC DNA]</scope>
    <source>
        <strain evidence="1 2">KR-2</strain>
    </source>
</reference>
<gene>
    <name evidence="1" type="ORF">B9K05_09335</name>
</gene>
<protein>
    <submittedName>
        <fullName evidence="1">Uncharacterized protein</fullName>
    </submittedName>
</protein>
<dbReference type="AlphaFoldDB" id="A0A270BG53"/>
<sequence length="70" mass="8217">MPEWVCVFQRSVSWNDLYSAFFVGFQQGRFYGFIEAGRDEAICERVILSRQRMKIKAGSVELIDFVYDNP</sequence>
<evidence type="ECO:0000313" key="1">
    <source>
        <dbReference type="EMBL" id="PAL23974.1"/>
    </source>
</evidence>
<comment type="caution">
    <text evidence="1">The sequence shown here is derived from an EMBL/GenBank/DDBJ whole genome shotgun (WGS) entry which is preliminary data.</text>
</comment>
<proteinExistence type="predicted"/>
<keyword evidence="2" id="KW-1185">Reference proteome</keyword>
<name>A0A270BG53_9PROT</name>
<organism evidence="1 2">
    <name type="scientific">Acetobacter syzygii</name>
    <dbReference type="NCBI Taxonomy" id="146476"/>
    <lineage>
        <taxon>Bacteria</taxon>
        <taxon>Pseudomonadati</taxon>
        <taxon>Pseudomonadota</taxon>
        <taxon>Alphaproteobacteria</taxon>
        <taxon>Acetobacterales</taxon>
        <taxon>Acetobacteraceae</taxon>
        <taxon>Acetobacter</taxon>
    </lineage>
</organism>
<accession>A0A270BG53</accession>
<evidence type="ECO:0000313" key="2">
    <source>
        <dbReference type="Proteomes" id="UP000216033"/>
    </source>
</evidence>
<dbReference type="Proteomes" id="UP000216033">
    <property type="component" value="Unassembled WGS sequence"/>
</dbReference>